<proteinExistence type="predicted"/>
<evidence type="ECO:0000313" key="2">
    <source>
        <dbReference type="Proteomes" id="UP000706151"/>
    </source>
</evidence>
<organism evidence="1 2">
    <name type="scientific">Candidatus Accumulibacter affinis</name>
    <dbReference type="NCBI Taxonomy" id="2954384"/>
    <lineage>
        <taxon>Bacteria</taxon>
        <taxon>Pseudomonadati</taxon>
        <taxon>Pseudomonadota</taxon>
        <taxon>Betaproteobacteria</taxon>
        <taxon>Candidatus Accumulibacter</taxon>
    </lineage>
</organism>
<gene>
    <name evidence="1" type="ORF">IPK02_21015</name>
</gene>
<reference evidence="1 2" key="1">
    <citation type="submission" date="2020-10" db="EMBL/GenBank/DDBJ databases">
        <title>Connecting structure to function with the recovery of over 1000 high-quality activated sludge metagenome-assembled genomes encoding full-length rRNA genes using long-read sequencing.</title>
        <authorList>
            <person name="Singleton C.M."/>
            <person name="Petriglieri F."/>
            <person name="Kristensen J.M."/>
            <person name="Kirkegaard R.H."/>
            <person name="Michaelsen T.Y."/>
            <person name="Andersen M.H."/>
            <person name="Karst S.M."/>
            <person name="Dueholm M.S."/>
            <person name="Nielsen P.H."/>
            <person name="Albertsen M."/>
        </authorList>
    </citation>
    <scope>NUCLEOTIDE SEQUENCE [LARGE SCALE GENOMIC DNA]</scope>
    <source>
        <strain evidence="1">Fred_18-Q3-R57-64_BAT3C.720</strain>
    </source>
</reference>
<sequence length="85" mass="9204">MKKTKAESDELRPGYRREDFGEMVRGKYALRCREASNVVVISPDVQKAFPNAQAVNDALRGLLELARATGLAKGPSGGTRKRAAG</sequence>
<accession>A0A935TCT7</accession>
<name>A0A935TCT7_9PROT</name>
<dbReference type="Proteomes" id="UP000706151">
    <property type="component" value="Unassembled WGS sequence"/>
</dbReference>
<dbReference type="EMBL" id="JADJOT010000012">
    <property type="protein sequence ID" value="MBK7956221.1"/>
    <property type="molecule type" value="Genomic_DNA"/>
</dbReference>
<evidence type="ECO:0000313" key="1">
    <source>
        <dbReference type="EMBL" id="MBK7956221.1"/>
    </source>
</evidence>
<comment type="caution">
    <text evidence="1">The sequence shown here is derived from an EMBL/GenBank/DDBJ whole genome shotgun (WGS) entry which is preliminary data.</text>
</comment>
<dbReference type="AlphaFoldDB" id="A0A935TCT7"/>
<protein>
    <submittedName>
        <fullName evidence="1">Uncharacterized protein</fullName>
    </submittedName>
</protein>